<feature type="compositionally biased region" description="Pro residues" evidence="1">
    <location>
        <begin position="146"/>
        <end position="167"/>
    </location>
</feature>
<organism evidence="2 3">
    <name type="scientific">Mycena belliarum</name>
    <dbReference type="NCBI Taxonomy" id="1033014"/>
    <lineage>
        <taxon>Eukaryota</taxon>
        <taxon>Fungi</taxon>
        <taxon>Dikarya</taxon>
        <taxon>Basidiomycota</taxon>
        <taxon>Agaricomycotina</taxon>
        <taxon>Agaricomycetes</taxon>
        <taxon>Agaricomycetidae</taxon>
        <taxon>Agaricales</taxon>
        <taxon>Marasmiineae</taxon>
        <taxon>Mycenaceae</taxon>
        <taxon>Mycena</taxon>
    </lineage>
</organism>
<evidence type="ECO:0000313" key="2">
    <source>
        <dbReference type="EMBL" id="KAJ7065930.1"/>
    </source>
</evidence>
<feature type="compositionally biased region" description="Basic and acidic residues" evidence="1">
    <location>
        <begin position="14"/>
        <end position="25"/>
    </location>
</feature>
<evidence type="ECO:0000256" key="1">
    <source>
        <dbReference type="SAM" id="MobiDB-lite"/>
    </source>
</evidence>
<keyword evidence="3" id="KW-1185">Reference proteome</keyword>
<gene>
    <name evidence="2" type="ORF">B0H15DRAFT_958476</name>
</gene>
<sequence length="167" mass="17609">MEETNEIQVPPSRVDLRMQEEKADLPMRASSPPRHPRNRGGGGGPPGPRGGFQRRSSRSPPRGPRGDRDRPARGGHRGESAFSTGPNASAFSTGANTSTYPTGANASTYPSSSGASTYPAPQTPTMPMLEPHGSAQARVPKQPRAALPPPEPKVLQVPLPPLPKIPT</sequence>
<dbReference type="Proteomes" id="UP001222325">
    <property type="component" value="Unassembled WGS sequence"/>
</dbReference>
<feature type="region of interest" description="Disordered" evidence="1">
    <location>
        <begin position="1"/>
        <end position="167"/>
    </location>
</feature>
<name>A0AAD6XDF4_9AGAR</name>
<protein>
    <submittedName>
        <fullName evidence="2">Uncharacterized protein</fullName>
    </submittedName>
</protein>
<feature type="compositionally biased region" description="Polar residues" evidence="1">
    <location>
        <begin position="81"/>
        <end position="125"/>
    </location>
</feature>
<comment type="caution">
    <text evidence="2">The sequence shown here is derived from an EMBL/GenBank/DDBJ whole genome shotgun (WGS) entry which is preliminary data.</text>
</comment>
<reference evidence="2" key="1">
    <citation type="submission" date="2023-03" db="EMBL/GenBank/DDBJ databases">
        <title>Massive genome expansion in bonnet fungi (Mycena s.s.) driven by repeated elements and novel gene families across ecological guilds.</title>
        <authorList>
            <consortium name="Lawrence Berkeley National Laboratory"/>
            <person name="Harder C.B."/>
            <person name="Miyauchi S."/>
            <person name="Viragh M."/>
            <person name="Kuo A."/>
            <person name="Thoen E."/>
            <person name="Andreopoulos B."/>
            <person name="Lu D."/>
            <person name="Skrede I."/>
            <person name="Drula E."/>
            <person name="Henrissat B."/>
            <person name="Morin E."/>
            <person name="Kohler A."/>
            <person name="Barry K."/>
            <person name="LaButti K."/>
            <person name="Morin E."/>
            <person name="Salamov A."/>
            <person name="Lipzen A."/>
            <person name="Mereny Z."/>
            <person name="Hegedus B."/>
            <person name="Baldrian P."/>
            <person name="Stursova M."/>
            <person name="Weitz H."/>
            <person name="Taylor A."/>
            <person name="Grigoriev I.V."/>
            <person name="Nagy L.G."/>
            <person name="Martin F."/>
            <person name="Kauserud H."/>
        </authorList>
    </citation>
    <scope>NUCLEOTIDE SEQUENCE</scope>
    <source>
        <strain evidence="2">CBHHK173m</strain>
    </source>
</reference>
<dbReference type="AlphaFoldDB" id="A0AAD6XDF4"/>
<feature type="compositionally biased region" description="Basic and acidic residues" evidence="1">
    <location>
        <begin position="64"/>
        <end position="79"/>
    </location>
</feature>
<dbReference type="EMBL" id="JARJCN010000173">
    <property type="protein sequence ID" value="KAJ7065930.1"/>
    <property type="molecule type" value="Genomic_DNA"/>
</dbReference>
<proteinExistence type="predicted"/>
<feature type="compositionally biased region" description="Low complexity" evidence="1">
    <location>
        <begin position="51"/>
        <end position="60"/>
    </location>
</feature>
<evidence type="ECO:0000313" key="3">
    <source>
        <dbReference type="Proteomes" id="UP001222325"/>
    </source>
</evidence>
<accession>A0AAD6XDF4</accession>